<dbReference type="PANTHER" id="PTHR44591:SF25">
    <property type="entry name" value="CHEMOTAXIS TWO-COMPONENT RESPONSE REGULATOR"/>
    <property type="match status" value="1"/>
</dbReference>
<dbReference type="PANTHER" id="PTHR44591">
    <property type="entry name" value="STRESS RESPONSE REGULATOR PROTEIN 1"/>
    <property type="match status" value="1"/>
</dbReference>
<dbReference type="SUPFAM" id="SSF52172">
    <property type="entry name" value="CheY-like"/>
    <property type="match status" value="1"/>
</dbReference>
<dbReference type="GO" id="GO:0000160">
    <property type="term" value="P:phosphorelay signal transduction system"/>
    <property type="evidence" value="ECO:0007669"/>
    <property type="project" value="InterPro"/>
</dbReference>
<dbReference type="OrthoDB" id="9782655at2"/>
<proteinExistence type="predicted"/>
<protein>
    <recommendedName>
        <fullName evidence="3">Response regulatory domain-containing protein</fullName>
    </recommendedName>
</protein>
<evidence type="ECO:0000256" key="2">
    <source>
        <dbReference type="PROSITE-ProRule" id="PRU00169"/>
    </source>
</evidence>
<reference evidence="4 5" key="1">
    <citation type="journal article" date="2012" name="J. Bacteriol.">
        <title>Genome sequence of cold-adapted Pseudomonas mandelii strain JR-1.</title>
        <authorList>
            <person name="Jang S.H."/>
            <person name="Kim J."/>
            <person name="Kim J."/>
            <person name="Hong S."/>
            <person name="Lee C."/>
        </authorList>
    </citation>
    <scope>NUCLEOTIDE SEQUENCE [LARGE SCALE GENOMIC DNA]</scope>
    <source>
        <strain evidence="4 5">JR-1</strain>
    </source>
</reference>
<dbReference type="Gene3D" id="3.40.50.2300">
    <property type="match status" value="1"/>
</dbReference>
<dbReference type="SMART" id="SM00448">
    <property type="entry name" value="REC"/>
    <property type="match status" value="1"/>
</dbReference>
<evidence type="ECO:0000256" key="1">
    <source>
        <dbReference type="ARBA" id="ARBA00022553"/>
    </source>
</evidence>
<evidence type="ECO:0000313" key="5">
    <source>
        <dbReference type="Proteomes" id="UP000026913"/>
    </source>
</evidence>
<accession>A0A024EJU5</accession>
<organism evidence="4 5">
    <name type="scientific">Pseudomonas mandelii JR-1</name>
    <dbReference type="NCBI Taxonomy" id="1147786"/>
    <lineage>
        <taxon>Bacteria</taxon>
        <taxon>Pseudomonadati</taxon>
        <taxon>Pseudomonadota</taxon>
        <taxon>Gammaproteobacteria</taxon>
        <taxon>Pseudomonadales</taxon>
        <taxon>Pseudomonadaceae</taxon>
        <taxon>Pseudomonas</taxon>
    </lineage>
</organism>
<sequence>MTQTTAIRTTAIIAIVDDDDSVRSALQSLLRSGGYQTRTYSSALAFLDANVSAETHCLVSDIQMPGMSGVEMCERLVSMGFHIPTILITAYPGAAPALSAHNPELIACLSKPCDADRLLSCIEAALLQRH</sequence>
<dbReference type="Proteomes" id="UP000026913">
    <property type="component" value="Chromosome"/>
</dbReference>
<dbReference type="HOGENOM" id="CLU_000445_69_8_6"/>
<keyword evidence="1 2" id="KW-0597">Phosphoprotein</keyword>
<dbReference type="RefSeq" id="WP_010455803.1">
    <property type="nucleotide sequence ID" value="NZ_CP005960.1"/>
</dbReference>
<dbReference type="InterPro" id="IPR011006">
    <property type="entry name" value="CheY-like_superfamily"/>
</dbReference>
<dbReference type="PROSITE" id="PS50110">
    <property type="entry name" value="RESPONSE_REGULATORY"/>
    <property type="match status" value="1"/>
</dbReference>
<evidence type="ECO:0000313" key="4">
    <source>
        <dbReference type="EMBL" id="AHZ72820.1"/>
    </source>
</evidence>
<gene>
    <name evidence="4" type="ORF">OU5_5741</name>
</gene>
<dbReference type="InterPro" id="IPR050595">
    <property type="entry name" value="Bact_response_regulator"/>
</dbReference>
<name>A0A024EJU5_9PSED</name>
<feature type="domain" description="Response regulatory" evidence="3">
    <location>
        <begin position="12"/>
        <end position="126"/>
    </location>
</feature>
<evidence type="ECO:0000259" key="3">
    <source>
        <dbReference type="PROSITE" id="PS50110"/>
    </source>
</evidence>
<dbReference type="InterPro" id="IPR001789">
    <property type="entry name" value="Sig_transdc_resp-reg_receiver"/>
</dbReference>
<dbReference type="AlphaFoldDB" id="A0A024EJU5"/>
<feature type="modified residue" description="4-aspartylphosphate" evidence="2">
    <location>
        <position position="61"/>
    </location>
</feature>
<dbReference type="Pfam" id="PF00072">
    <property type="entry name" value="Response_reg"/>
    <property type="match status" value="1"/>
</dbReference>
<dbReference type="EMBL" id="CP005960">
    <property type="protein sequence ID" value="AHZ72820.1"/>
    <property type="molecule type" value="Genomic_DNA"/>
</dbReference>
<dbReference type="KEGG" id="pman:OU5_5741"/>